<dbReference type="PANTHER" id="PTHR42928:SF5">
    <property type="entry name" value="BLR1237 PROTEIN"/>
    <property type="match status" value="1"/>
</dbReference>
<dbReference type="OrthoDB" id="8880247at2"/>
<proteinExistence type="inferred from homology"/>
<dbReference type="AlphaFoldDB" id="I9NL00"/>
<reference evidence="2 3" key="1">
    <citation type="journal article" date="2015" name="Genome Announc.">
        <title>Complete Genome Sequence of Pelosinus fermentans JBW45, a Member of a Remarkably Competitive Group of Negativicutes in the Firmicutes Phylum.</title>
        <authorList>
            <person name="De Leon K.B."/>
            <person name="Utturkar S.M."/>
            <person name="Camilleri L.B."/>
            <person name="Elias D.A."/>
            <person name="Arkin A.P."/>
            <person name="Fields M.W."/>
            <person name="Brown S.D."/>
            <person name="Wall J.D."/>
        </authorList>
    </citation>
    <scope>NUCLEOTIDE SEQUENCE [LARGE SCALE GENOMIC DNA]</scope>
    <source>
        <strain evidence="2 3">JBW45</strain>
    </source>
</reference>
<reference evidence="3" key="2">
    <citation type="submission" date="2015-02" db="EMBL/GenBank/DDBJ databases">
        <title>Complete Genome Sequence of Pelosinus fermentans JBW45.</title>
        <authorList>
            <person name="De Leon K.B."/>
            <person name="Utturkar S.M."/>
            <person name="Camilleri L.B."/>
            <person name="Arkin A.P."/>
            <person name="Fields M.W."/>
            <person name="Brown S.D."/>
            <person name="Wall J.D."/>
        </authorList>
    </citation>
    <scope>NUCLEOTIDE SEQUENCE [LARGE SCALE GENOMIC DNA]</scope>
    <source>
        <strain evidence="3">JBW45</strain>
    </source>
</reference>
<evidence type="ECO:0000256" key="1">
    <source>
        <dbReference type="ARBA" id="ARBA00006987"/>
    </source>
</evidence>
<dbReference type="RefSeq" id="WP_007960726.1">
    <property type="nucleotide sequence ID" value="NZ_CP010978.1"/>
</dbReference>
<dbReference type="Gene3D" id="3.40.190.150">
    <property type="entry name" value="Bordetella uptake gene, domain 1"/>
    <property type="match status" value="1"/>
</dbReference>
<evidence type="ECO:0000313" key="3">
    <source>
        <dbReference type="Proteomes" id="UP000005361"/>
    </source>
</evidence>
<accession>I9NL00</accession>
<organism evidence="2 3">
    <name type="scientific">Pelosinus fermentans JBW45</name>
    <dbReference type="NCBI Taxonomy" id="1192197"/>
    <lineage>
        <taxon>Bacteria</taxon>
        <taxon>Bacillati</taxon>
        <taxon>Bacillota</taxon>
        <taxon>Negativicutes</taxon>
        <taxon>Selenomonadales</taxon>
        <taxon>Sporomusaceae</taxon>
        <taxon>Pelosinus</taxon>
    </lineage>
</organism>
<dbReference type="SUPFAM" id="SSF53850">
    <property type="entry name" value="Periplasmic binding protein-like II"/>
    <property type="match status" value="1"/>
</dbReference>
<sequence>MENKTVTETKKYPDKPITLIVPFGVGGGMDLVARLLEKTAPAQLGQPLVILNKPGGTGAIGWNEVVGATPDGYTLGITGIEVLLQPLYGPTKFHYPTALEPLVQISESPMVMAILAEQPWENLDDFIAYAKQHQGKIKFGHSGIGGIGHVAGESFSKAAKLNLEQVPFQSAAEAMTNLLGGHVQVAFLTPALANEFVKSGMVRILGVAGEHRLSNPDFANTPTFKEQGLDVVGSSWFGIAAPKGLPIEVKNKLADGFKAMINDPEFQKNIEQLGLQVTYLDPKESAEKWLKDSQRLTKTVQETGIVEKIKEQKK</sequence>
<gene>
    <name evidence="2" type="ORF">JBW_03567</name>
</gene>
<dbReference type="Pfam" id="PF03401">
    <property type="entry name" value="TctC"/>
    <property type="match status" value="1"/>
</dbReference>
<dbReference type="PANTHER" id="PTHR42928">
    <property type="entry name" value="TRICARBOXYLATE-BINDING PROTEIN"/>
    <property type="match status" value="1"/>
</dbReference>
<dbReference type="Proteomes" id="UP000005361">
    <property type="component" value="Chromosome"/>
</dbReference>
<evidence type="ECO:0000313" key="2">
    <source>
        <dbReference type="EMBL" id="AJQ28906.1"/>
    </source>
</evidence>
<dbReference type="STRING" id="1192197.JBW_03567"/>
<dbReference type="CDD" id="cd07012">
    <property type="entry name" value="PBP2_Bug_TTT"/>
    <property type="match status" value="1"/>
</dbReference>
<dbReference type="InterPro" id="IPR005064">
    <property type="entry name" value="BUG"/>
</dbReference>
<dbReference type="KEGG" id="pft:JBW_03567"/>
<comment type="similarity">
    <text evidence="1">Belongs to the UPF0065 (bug) family.</text>
</comment>
<dbReference type="HOGENOM" id="CLU_045683_1_2_9"/>
<name>I9NL00_9FIRM</name>
<protein>
    <submittedName>
        <fullName evidence="2">Uncharacterized protein</fullName>
    </submittedName>
</protein>
<dbReference type="EMBL" id="CP010978">
    <property type="protein sequence ID" value="AJQ28906.1"/>
    <property type="molecule type" value="Genomic_DNA"/>
</dbReference>
<dbReference type="PIRSF" id="PIRSF017082">
    <property type="entry name" value="YflP"/>
    <property type="match status" value="1"/>
</dbReference>
<dbReference type="Gene3D" id="3.40.190.10">
    <property type="entry name" value="Periplasmic binding protein-like II"/>
    <property type="match status" value="1"/>
</dbReference>
<dbReference type="InterPro" id="IPR042100">
    <property type="entry name" value="Bug_dom1"/>
</dbReference>